<evidence type="ECO:0000313" key="2">
    <source>
        <dbReference type="Proteomes" id="UP000000845"/>
    </source>
</evidence>
<dbReference type="STRING" id="526218.Sterm_0743"/>
<accession>D1AQ37</accession>
<dbReference type="HOGENOM" id="CLU_1446706_0_0_0"/>
<evidence type="ECO:0000313" key="1">
    <source>
        <dbReference type="EMBL" id="ACZ07615.1"/>
    </source>
</evidence>
<protein>
    <submittedName>
        <fullName evidence="1">Uncharacterized protein</fullName>
    </submittedName>
</protein>
<name>D1AQ37_SEBTE</name>
<sequence length="181" mass="20068">MKNKVMVILFFLFGIVIFATPHFPGGIPSIGPLKGGETFWGTDVEGNYIDGVTYHADYNIEIPKYGQVQVKIGATEFYSGGGKAETSVLFILKKPMDGFTGEININTVNSGGKTIIKNYKGYSDRSGEYMYNAMFDFSDADANSRVTVEFLLNDGKKLSVKLKKVVSQDWIFISQKFPVTK</sequence>
<gene>
    <name evidence="1" type="ordered locus">Sterm_0743</name>
</gene>
<proteinExistence type="predicted"/>
<reference evidence="1 2" key="2">
    <citation type="journal article" date="2010" name="Stand. Genomic Sci.">
        <title>Complete genome sequence of Sebaldella termitidis type strain (NCTC 11300).</title>
        <authorList>
            <person name="Harmon-Smith M."/>
            <person name="Celia L."/>
            <person name="Chertkov O."/>
            <person name="Lapidus A."/>
            <person name="Copeland A."/>
            <person name="Glavina Del Rio T."/>
            <person name="Nolan M."/>
            <person name="Lucas S."/>
            <person name="Tice H."/>
            <person name="Cheng J.F."/>
            <person name="Han C."/>
            <person name="Detter J.C."/>
            <person name="Bruce D."/>
            <person name="Goodwin L."/>
            <person name="Pitluck S."/>
            <person name="Pati A."/>
            <person name="Liolios K."/>
            <person name="Ivanova N."/>
            <person name="Mavromatis K."/>
            <person name="Mikhailova N."/>
            <person name="Chen A."/>
            <person name="Palaniappan K."/>
            <person name="Land M."/>
            <person name="Hauser L."/>
            <person name="Chang Y.J."/>
            <person name="Jeffries C.D."/>
            <person name="Brettin T."/>
            <person name="Goker M."/>
            <person name="Beck B."/>
            <person name="Bristow J."/>
            <person name="Eisen J.A."/>
            <person name="Markowitz V."/>
            <person name="Hugenholtz P."/>
            <person name="Kyrpides N.C."/>
            <person name="Klenk H.P."/>
            <person name="Chen F."/>
        </authorList>
    </citation>
    <scope>NUCLEOTIDE SEQUENCE [LARGE SCALE GENOMIC DNA]</scope>
    <source>
        <strain evidence="2">ATCC 33386 / NCTC 11300</strain>
    </source>
</reference>
<dbReference type="EMBL" id="CP001739">
    <property type="protein sequence ID" value="ACZ07615.1"/>
    <property type="molecule type" value="Genomic_DNA"/>
</dbReference>
<dbReference type="RefSeq" id="WP_012860211.1">
    <property type="nucleotide sequence ID" value="NC_013517.1"/>
</dbReference>
<dbReference type="AlphaFoldDB" id="D1AQ37"/>
<organism evidence="1 2">
    <name type="scientific">Sebaldella termitidis (strain ATCC 33386 / NCTC 11300)</name>
    <dbReference type="NCBI Taxonomy" id="526218"/>
    <lineage>
        <taxon>Bacteria</taxon>
        <taxon>Fusobacteriati</taxon>
        <taxon>Fusobacteriota</taxon>
        <taxon>Fusobacteriia</taxon>
        <taxon>Fusobacteriales</taxon>
        <taxon>Leptotrichiaceae</taxon>
        <taxon>Sebaldella</taxon>
    </lineage>
</organism>
<reference evidence="2" key="1">
    <citation type="submission" date="2009-09" db="EMBL/GenBank/DDBJ databases">
        <title>The complete chromosome of Sebaldella termitidis ATCC 33386.</title>
        <authorList>
            <consortium name="US DOE Joint Genome Institute (JGI-PGF)"/>
            <person name="Lucas S."/>
            <person name="Copeland A."/>
            <person name="Lapidus A."/>
            <person name="Glavina del Rio T."/>
            <person name="Dalin E."/>
            <person name="Tice H."/>
            <person name="Bruce D."/>
            <person name="Goodwin L."/>
            <person name="Pitluck S."/>
            <person name="Kyrpides N."/>
            <person name="Mavromatis K."/>
            <person name="Ivanova N."/>
            <person name="Mikhailova N."/>
            <person name="Sims D."/>
            <person name="Meincke L."/>
            <person name="Brettin T."/>
            <person name="Detter J.C."/>
            <person name="Han C."/>
            <person name="Larimer F."/>
            <person name="Land M."/>
            <person name="Hauser L."/>
            <person name="Markowitz V."/>
            <person name="Cheng J.F."/>
            <person name="Hugenholtz P."/>
            <person name="Woyke T."/>
            <person name="Wu D."/>
            <person name="Eisen J.A."/>
        </authorList>
    </citation>
    <scope>NUCLEOTIDE SEQUENCE [LARGE SCALE GENOMIC DNA]</scope>
    <source>
        <strain evidence="2">ATCC 33386 / NCTC 11300</strain>
    </source>
</reference>
<dbReference type="Proteomes" id="UP000000845">
    <property type="component" value="Chromosome"/>
</dbReference>
<dbReference type="KEGG" id="str:Sterm_0743"/>
<keyword evidence="2" id="KW-1185">Reference proteome</keyword>